<feature type="transmembrane region" description="Helical" evidence="1">
    <location>
        <begin position="403"/>
        <end position="420"/>
    </location>
</feature>
<feature type="transmembrane region" description="Helical" evidence="1">
    <location>
        <begin position="192"/>
        <end position="211"/>
    </location>
</feature>
<feature type="transmembrane region" description="Helical" evidence="1">
    <location>
        <begin position="164"/>
        <end position="185"/>
    </location>
</feature>
<evidence type="ECO:0000313" key="3">
    <source>
        <dbReference type="Proteomes" id="UP001476282"/>
    </source>
</evidence>
<proteinExistence type="predicted"/>
<keyword evidence="3" id="KW-1185">Reference proteome</keyword>
<comment type="caution">
    <text evidence="2">The sequence shown here is derived from an EMBL/GenBank/DDBJ whole genome shotgun (WGS) entry which is preliminary data.</text>
</comment>
<sequence>MSEPTPPAPVPAAPAVMVADRLRDFSDRLSPMLVKELRQGLRARTFVAVFLLLQGLLAFLMLTALAAASNPGEAGVLVTRIVFLFYGVALLVVQPMRGIGTLHREIESNTMELMVLTRLGAWRIVLGKWVSIVSQSGLIFVAVLPYLVLRYWFGEMNLVGELALLTYTFLLSAGLTAVVIGFSAVPSVLIRGLVPLIALASGVFWIPGLIFDNDFEELIEIFSLPDREARWAVLGLLAAILYFAWLALGIGASMIAPAAENHATSRRLVTLGMLLLFPIIPLTAPSLDSESVLLLLFALIVPVGFLSLAEPFEVLPPHCASFLRLGALGKGASRFLYPGWPTAVLWLLPVVALACASVALTYRHQRLDEDVLAVSVSFLNMLLMPATLLAFSKKHDRRRFTRCTLIFLSNLVIVILLVILEQSLGYQRDKDFLWFFSWLPGAAAAMVSSPRFDDGQVLLVTLIFTALHLGILLVTALMHLRKLPAIEQQSVPSP</sequence>
<keyword evidence="1" id="KW-0812">Transmembrane</keyword>
<feature type="transmembrane region" description="Helical" evidence="1">
    <location>
        <begin position="371"/>
        <end position="391"/>
    </location>
</feature>
<protein>
    <recommendedName>
        <fullName evidence="4">ABC transporter permease</fullName>
    </recommendedName>
</protein>
<accession>A0ABP9UQD9</accession>
<feature type="transmembrane region" description="Helical" evidence="1">
    <location>
        <begin position="457"/>
        <end position="480"/>
    </location>
</feature>
<organism evidence="2 3">
    <name type="scientific">Haloferula sargassicola</name>
    <dbReference type="NCBI Taxonomy" id="490096"/>
    <lineage>
        <taxon>Bacteria</taxon>
        <taxon>Pseudomonadati</taxon>
        <taxon>Verrucomicrobiota</taxon>
        <taxon>Verrucomicrobiia</taxon>
        <taxon>Verrucomicrobiales</taxon>
        <taxon>Verrucomicrobiaceae</taxon>
        <taxon>Haloferula</taxon>
    </lineage>
</organism>
<name>A0ABP9UQD9_9BACT</name>
<dbReference type="RefSeq" id="WP_353567587.1">
    <property type="nucleotide sequence ID" value="NZ_BAABRI010000015.1"/>
</dbReference>
<feature type="transmembrane region" description="Helical" evidence="1">
    <location>
        <begin position="231"/>
        <end position="256"/>
    </location>
</feature>
<feature type="transmembrane region" description="Helical" evidence="1">
    <location>
        <begin position="74"/>
        <end position="93"/>
    </location>
</feature>
<feature type="transmembrane region" description="Helical" evidence="1">
    <location>
        <begin position="268"/>
        <end position="287"/>
    </location>
</feature>
<reference evidence="2 3" key="1">
    <citation type="submission" date="2024-02" db="EMBL/GenBank/DDBJ databases">
        <title>Haloferula sargassicola NBRC 104335.</title>
        <authorList>
            <person name="Ichikawa N."/>
            <person name="Katano-Makiyama Y."/>
            <person name="Hidaka K."/>
        </authorList>
    </citation>
    <scope>NUCLEOTIDE SEQUENCE [LARGE SCALE GENOMIC DNA]</scope>
    <source>
        <strain evidence="2 3">NBRC 104335</strain>
    </source>
</reference>
<keyword evidence="1" id="KW-1133">Transmembrane helix</keyword>
<feature type="transmembrane region" description="Helical" evidence="1">
    <location>
        <begin position="129"/>
        <end position="152"/>
    </location>
</feature>
<evidence type="ECO:0000313" key="2">
    <source>
        <dbReference type="EMBL" id="GAA5483475.1"/>
    </source>
</evidence>
<evidence type="ECO:0000256" key="1">
    <source>
        <dbReference type="SAM" id="Phobius"/>
    </source>
</evidence>
<feature type="transmembrane region" description="Helical" evidence="1">
    <location>
        <begin position="293"/>
        <end position="315"/>
    </location>
</feature>
<dbReference type="EMBL" id="BAABRI010000015">
    <property type="protein sequence ID" value="GAA5483475.1"/>
    <property type="molecule type" value="Genomic_DNA"/>
</dbReference>
<evidence type="ECO:0008006" key="4">
    <source>
        <dbReference type="Google" id="ProtNLM"/>
    </source>
</evidence>
<feature type="transmembrane region" description="Helical" evidence="1">
    <location>
        <begin position="45"/>
        <end position="68"/>
    </location>
</feature>
<keyword evidence="1" id="KW-0472">Membrane</keyword>
<feature type="transmembrane region" description="Helical" evidence="1">
    <location>
        <begin position="335"/>
        <end position="359"/>
    </location>
</feature>
<gene>
    <name evidence="2" type="ORF">Hsar01_02708</name>
</gene>
<dbReference type="Proteomes" id="UP001476282">
    <property type="component" value="Unassembled WGS sequence"/>
</dbReference>